<evidence type="ECO:0000313" key="3">
    <source>
        <dbReference type="Proteomes" id="UP001168883"/>
    </source>
</evidence>
<keyword evidence="3" id="KW-1185">Reference proteome</keyword>
<feature type="transmembrane region" description="Helical" evidence="1">
    <location>
        <begin position="12"/>
        <end position="31"/>
    </location>
</feature>
<comment type="caution">
    <text evidence="2">The sequence shown here is derived from an EMBL/GenBank/DDBJ whole genome shotgun (WGS) entry which is preliminary data.</text>
</comment>
<gene>
    <name evidence="2" type="ORF">Q3C12_01450</name>
</gene>
<keyword evidence="1" id="KW-1133">Transmembrane helix</keyword>
<reference evidence="2" key="1">
    <citation type="submission" date="2023-07" db="EMBL/GenBank/DDBJ databases">
        <authorList>
            <person name="Aktuganov G."/>
            <person name="Boyko T."/>
            <person name="Delegan Y."/>
            <person name="Galimzianova N."/>
            <person name="Gilvanova E."/>
            <person name="Korobov V."/>
            <person name="Kuzmina L."/>
            <person name="Melentiev A."/>
            <person name="Milman P."/>
            <person name="Ryabova A."/>
            <person name="Stupak E."/>
            <person name="Yasakov T."/>
            <person name="Zharikova N."/>
            <person name="Zhurenko E."/>
        </authorList>
    </citation>
    <scope>NUCLEOTIDE SEQUENCE</scope>
    <source>
        <strain evidence="2">IB-739</strain>
    </source>
</reference>
<organism evidence="2 3">
    <name type="scientific">Paenibacillus ehimensis</name>
    <dbReference type="NCBI Taxonomy" id="79264"/>
    <lineage>
        <taxon>Bacteria</taxon>
        <taxon>Bacillati</taxon>
        <taxon>Bacillota</taxon>
        <taxon>Bacilli</taxon>
        <taxon>Bacillales</taxon>
        <taxon>Paenibacillaceae</taxon>
        <taxon>Paenibacillus</taxon>
    </lineage>
</organism>
<sequence length="140" mass="16625">MKAYNKKSTKLIWIFTAITASICCALLYFLYPSSIHNRDAARALDQFYQAFIKKDYAAISKMMEDGNPQSVMNERHWYGEVKRYQILYLLSMGTSRKKALVRVTTIRNEKEETFYDTLKLKKRDEWLMESYSTNLEYNMP</sequence>
<evidence type="ECO:0008006" key="4">
    <source>
        <dbReference type="Google" id="ProtNLM"/>
    </source>
</evidence>
<accession>A0ABT8V571</accession>
<dbReference type="RefSeq" id="WP_025849814.1">
    <property type="nucleotide sequence ID" value="NZ_JARLKN010000100.1"/>
</dbReference>
<dbReference type="Proteomes" id="UP001168883">
    <property type="component" value="Unassembled WGS sequence"/>
</dbReference>
<evidence type="ECO:0000313" key="2">
    <source>
        <dbReference type="EMBL" id="MDO3675649.1"/>
    </source>
</evidence>
<keyword evidence="1" id="KW-0812">Transmembrane</keyword>
<keyword evidence="1" id="KW-0472">Membrane</keyword>
<name>A0ABT8V571_9BACL</name>
<dbReference type="EMBL" id="JAUMKJ010000001">
    <property type="protein sequence ID" value="MDO3675649.1"/>
    <property type="molecule type" value="Genomic_DNA"/>
</dbReference>
<protein>
    <recommendedName>
        <fullName evidence="4">DUF4878 domain-containing protein</fullName>
    </recommendedName>
</protein>
<evidence type="ECO:0000256" key="1">
    <source>
        <dbReference type="SAM" id="Phobius"/>
    </source>
</evidence>
<proteinExistence type="predicted"/>